<evidence type="ECO:0000313" key="1">
    <source>
        <dbReference type="EMBL" id="VDP74271.1"/>
    </source>
</evidence>
<evidence type="ECO:0000313" key="3">
    <source>
        <dbReference type="WBParaSite" id="ECPE_0000501501-mRNA-1"/>
    </source>
</evidence>
<keyword evidence="2" id="KW-1185">Reference proteome</keyword>
<name>A0A183ADG8_9TREM</name>
<dbReference type="OrthoDB" id="10598550at2759"/>
<reference evidence="1 2" key="2">
    <citation type="submission" date="2018-11" db="EMBL/GenBank/DDBJ databases">
        <authorList>
            <consortium name="Pathogen Informatics"/>
        </authorList>
    </citation>
    <scope>NUCLEOTIDE SEQUENCE [LARGE SCALE GENOMIC DNA]</scope>
    <source>
        <strain evidence="1 2">Egypt</strain>
    </source>
</reference>
<dbReference type="AlphaFoldDB" id="A0A183ADG8"/>
<dbReference type="Proteomes" id="UP000272942">
    <property type="component" value="Unassembled WGS sequence"/>
</dbReference>
<accession>A0A183ADG8</accession>
<reference evidence="3" key="1">
    <citation type="submission" date="2016-06" db="UniProtKB">
        <authorList>
            <consortium name="WormBaseParasite"/>
        </authorList>
    </citation>
    <scope>IDENTIFICATION</scope>
</reference>
<dbReference type="WBParaSite" id="ECPE_0000501501-mRNA-1">
    <property type="protein sequence ID" value="ECPE_0000501501-mRNA-1"/>
    <property type="gene ID" value="ECPE_0000501501"/>
</dbReference>
<proteinExistence type="predicted"/>
<sequence length="224" mass="25498">MKFLKFRIPSYKRKQQSLQMKELRGSSASPFYFSPVRSLPSGVWHDLPKQQLLVQPARSASEHFGSVYHEAALPADQQTVLFDVVQETSDLETARLYQTTSVHSTHSESDTLALLPCEQNLARKPSAPSAKSIPEVHDSFTMSRTPPTSARSQSYQSVSSYHPAFKSENTVRTRGSSLRMESLRAISPHPHKFLPNVLHWPNDEFDEYDAERQVSYNFINFIKL</sequence>
<organism evidence="3">
    <name type="scientific">Echinostoma caproni</name>
    <dbReference type="NCBI Taxonomy" id="27848"/>
    <lineage>
        <taxon>Eukaryota</taxon>
        <taxon>Metazoa</taxon>
        <taxon>Spiralia</taxon>
        <taxon>Lophotrochozoa</taxon>
        <taxon>Platyhelminthes</taxon>
        <taxon>Trematoda</taxon>
        <taxon>Digenea</taxon>
        <taxon>Plagiorchiida</taxon>
        <taxon>Echinostomata</taxon>
        <taxon>Echinostomatoidea</taxon>
        <taxon>Echinostomatidae</taxon>
        <taxon>Echinostoma</taxon>
    </lineage>
</organism>
<protein>
    <submittedName>
        <fullName evidence="1 3">Uncharacterized protein</fullName>
    </submittedName>
</protein>
<dbReference type="EMBL" id="UZAN01041844">
    <property type="protein sequence ID" value="VDP74271.1"/>
    <property type="molecule type" value="Genomic_DNA"/>
</dbReference>
<gene>
    <name evidence="1" type="ORF">ECPE_LOCUS5003</name>
</gene>
<evidence type="ECO:0000313" key="2">
    <source>
        <dbReference type="Proteomes" id="UP000272942"/>
    </source>
</evidence>